<accession>A0AAE1TGS9</accession>
<reference evidence="6" key="1">
    <citation type="submission" date="2023-10" db="EMBL/GenBank/DDBJ databases">
        <title>Chromosome-level genome of the transformable northern wattle, Acacia crassicarpa.</title>
        <authorList>
            <person name="Massaro I."/>
            <person name="Sinha N.R."/>
            <person name="Poethig S."/>
            <person name="Leichty A.R."/>
        </authorList>
    </citation>
    <scope>NUCLEOTIDE SEQUENCE</scope>
    <source>
        <strain evidence="6">Acra3RX</strain>
        <tissue evidence="6">Leaf</tissue>
    </source>
</reference>
<sequence>MVFFYKKVFSKAHSTSSSHTSPNKSHSHTSFQAFHRTVSLLSHSLKPSFSSLSQAIKDPIDFIANEFHFHRDPRNPVLELLRKVACNSSEAEAMAFLDELGIEANRDLIGSTIWELREECKAAFFAFKWGKKWDCNDENVYQLMIWVLGHHQKFSAAWGLIQDMHCSSLCTRQAMLIMIDRYAFRNDSAKAIQTFNFMEKFKMTPDHEAFHAFLHALCKHGHIEEAEEFMLRNKKLFPLETKSFNIILNGWCNISVDVFEMKRVRREMSNYCITPDATSYGHMISCFSRTGNLFDSLRLYDEMKKRGWILLKEVYNSLVYVLTHENCLKEALKMMDAMKEGGLQPDSATFNSMILPLCKARKLAHARMLLNTMVEENLGPTIETFHAFLEGTDYRGTLEFLGRMKSASLGPNGDSFLIILEKFFKLEQPVNALKIWQEMKIFKVPPSCMHYRRMVEGLATCGWLVKAREFYKEMILNGCLEDPRLKKLLQEEVLDGNDGDKQHVKMTKSGKGFNHLKSKMKRKKNP</sequence>
<evidence type="ECO:0000256" key="1">
    <source>
        <dbReference type="ARBA" id="ARBA00007626"/>
    </source>
</evidence>
<name>A0AAE1TGS9_9FABA</name>
<dbReference type="AlphaFoldDB" id="A0AAE1TGS9"/>
<feature type="region of interest" description="Disordered" evidence="4">
    <location>
        <begin position="499"/>
        <end position="526"/>
    </location>
</feature>
<dbReference type="Proteomes" id="UP001293593">
    <property type="component" value="Unassembled WGS sequence"/>
</dbReference>
<feature type="repeat" description="PPR" evidence="3">
    <location>
        <begin position="346"/>
        <end position="380"/>
    </location>
</feature>
<dbReference type="InterPro" id="IPR002885">
    <property type="entry name" value="PPR_rpt"/>
</dbReference>
<dbReference type="Pfam" id="PF01535">
    <property type="entry name" value="PPR"/>
    <property type="match status" value="2"/>
</dbReference>
<evidence type="ECO:0000259" key="5">
    <source>
        <dbReference type="Pfam" id="PF17177"/>
    </source>
</evidence>
<evidence type="ECO:0000256" key="4">
    <source>
        <dbReference type="SAM" id="MobiDB-lite"/>
    </source>
</evidence>
<keyword evidence="2" id="KW-0677">Repeat</keyword>
<comment type="similarity">
    <text evidence="1">Belongs to the PPR family. P subfamily.</text>
</comment>
<comment type="caution">
    <text evidence="6">The sequence shown here is derived from an EMBL/GenBank/DDBJ whole genome shotgun (WGS) entry which is preliminary data.</text>
</comment>
<dbReference type="Pfam" id="PF17177">
    <property type="entry name" value="PPR_long"/>
    <property type="match status" value="1"/>
</dbReference>
<gene>
    <name evidence="6" type="ORF">QN277_001432</name>
</gene>
<feature type="repeat" description="PPR" evidence="3">
    <location>
        <begin position="276"/>
        <end position="310"/>
    </location>
</feature>
<evidence type="ECO:0000256" key="3">
    <source>
        <dbReference type="PROSITE-ProRule" id="PRU00708"/>
    </source>
</evidence>
<dbReference type="InterPro" id="IPR033443">
    <property type="entry name" value="PROP1-like_PPR_dom"/>
</dbReference>
<organism evidence="6 7">
    <name type="scientific">Acacia crassicarpa</name>
    <name type="common">northern wattle</name>
    <dbReference type="NCBI Taxonomy" id="499986"/>
    <lineage>
        <taxon>Eukaryota</taxon>
        <taxon>Viridiplantae</taxon>
        <taxon>Streptophyta</taxon>
        <taxon>Embryophyta</taxon>
        <taxon>Tracheophyta</taxon>
        <taxon>Spermatophyta</taxon>
        <taxon>Magnoliopsida</taxon>
        <taxon>eudicotyledons</taxon>
        <taxon>Gunneridae</taxon>
        <taxon>Pentapetalae</taxon>
        <taxon>rosids</taxon>
        <taxon>fabids</taxon>
        <taxon>Fabales</taxon>
        <taxon>Fabaceae</taxon>
        <taxon>Caesalpinioideae</taxon>
        <taxon>mimosoid clade</taxon>
        <taxon>Acacieae</taxon>
        <taxon>Acacia</taxon>
    </lineage>
</organism>
<feature type="domain" description="PROP1-like PPR" evidence="5">
    <location>
        <begin position="280"/>
        <end position="421"/>
    </location>
</feature>
<evidence type="ECO:0000256" key="2">
    <source>
        <dbReference type="ARBA" id="ARBA00022737"/>
    </source>
</evidence>
<dbReference type="InterPro" id="IPR011990">
    <property type="entry name" value="TPR-like_helical_dom_sf"/>
</dbReference>
<dbReference type="Gene3D" id="1.25.40.10">
    <property type="entry name" value="Tetratricopeptide repeat domain"/>
    <property type="match status" value="3"/>
</dbReference>
<evidence type="ECO:0000313" key="6">
    <source>
        <dbReference type="EMBL" id="KAK4284627.1"/>
    </source>
</evidence>
<evidence type="ECO:0000313" key="7">
    <source>
        <dbReference type="Proteomes" id="UP001293593"/>
    </source>
</evidence>
<keyword evidence="7" id="KW-1185">Reference proteome</keyword>
<dbReference type="PANTHER" id="PTHR47939:SF5">
    <property type="entry name" value="PENTACOTRIPEPTIDE-REPEAT REGION OF PRORP DOMAIN-CONTAINING PROTEIN"/>
    <property type="match status" value="1"/>
</dbReference>
<proteinExistence type="inferred from homology"/>
<protein>
    <recommendedName>
        <fullName evidence="5">PROP1-like PPR domain-containing protein</fullName>
    </recommendedName>
</protein>
<feature type="compositionally biased region" description="Basic residues" evidence="4">
    <location>
        <begin position="504"/>
        <end position="526"/>
    </location>
</feature>
<dbReference type="NCBIfam" id="TIGR00756">
    <property type="entry name" value="PPR"/>
    <property type="match status" value="2"/>
</dbReference>
<dbReference type="PROSITE" id="PS51375">
    <property type="entry name" value="PPR"/>
    <property type="match status" value="3"/>
</dbReference>
<dbReference type="PANTHER" id="PTHR47939">
    <property type="entry name" value="MEMBRANE-ASSOCIATED SALT-INDUCIBLE PROTEIN-LIKE"/>
    <property type="match status" value="1"/>
</dbReference>
<dbReference type="InterPro" id="IPR050667">
    <property type="entry name" value="PPR-containing_protein"/>
</dbReference>
<dbReference type="EMBL" id="JAWXYG010000001">
    <property type="protein sequence ID" value="KAK4284627.1"/>
    <property type="molecule type" value="Genomic_DNA"/>
</dbReference>
<feature type="repeat" description="PPR" evidence="3">
    <location>
        <begin position="311"/>
        <end position="345"/>
    </location>
</feature>